<keyword evidence="4" id="KW-1185">Reference proteome</keyword>
<dbReference type="PROSITE" id="PS51421">
    <property type="entry name" value="RAS"/>
    <property type="match status" value="1"/>
</dbReference>
<proteinExistence type="predicted"/>
<protein>
    <submittedName>
        <fullName evidence="3">Ras-like protein rasd</fullName>
    </submittedName>
</protein>
<dbReference type="SMART" id="SM00173">
    <property type="entry name" value="RAS"/>
    <property type="match status" value="1"/>
</dbReference>
<organism evidence="3 4">
    <name type="scientific">Anaeramoeba flamelloides</name>
    <dbReference type="NCBI Taxonomy" id="1746091"/>
    <lineage>
        <taxon>Eukaryota</taxon>
        <taxon>Metamonada</taxon>
        <taxon>Anaeramoebidae</taxon>
        <taxon>Anaeramoeba</taxon>
    </lineage>
</organism>
<reference evidence="3" key="1">
    <citation type="submission" date="2022-08" db="EMBL/GenBank/DDBJ databases">
        <title>Novel sulfate-reducing endosymbionts in the free-living metamonad Anaeramoeba.</title>
        <authorList>
            <person name="Jerlstrom-Hultqvist J."/>
            <person name="Cepicka I."/>
            <person name="Gallot-Lavallee L."/>
            <person name="Salas-Leiva D."/>
            <person name="Curtis B.A."/>
            <person name="Zahonova K."/>
            <person name="Pipaliya S."/>
            <person name="Dacks J."/>
            <person name="Roger A.J."/>
        </authorList>
    </citation>
    <scope>NUCLEOTIDE SEQUENCE</scope>
    <source>
        <strain evidence="3">Schooner1</strain>
    </source>
</reference>
<dbReference type="PRINTS" id="PR00449">
    <property type="entry name" value="RASTRNSFRMNG"/>
</dbReference>
<dbReference type="InterPro" id="IPR020849">
    <property type="entry name" value="Small_GTPase_Ras-type"/>
</dbReference>
<dbReference type="CDD" id="cd00876">
    <property type="entry name" value="Ras"/>
    <property type="match status" value="1"/>
</dbReference>
<dbReference type="InterPro" id="IPR005225">
    <property type="entry name" value="Small_GTP-bd"/>
</dbReference>
<dbReference type="Gene3D" id="3.40.50.300">
    <property type="entry name" value="P-loop containing nucleotide triphosphate hydrolases"/>
    <property type="match status" value="1"/>
</dbReference>
<evidence type="ECO:0000313" key="3">
    <source>
        <dbReference type="EMBL" id="KAJ6241815.1"/>
    </source>
</evidence>
<dbReference type="SMART" id="SM00175">
    <property type="entry name" value="RAB"/>
    <property type="match status" value="1"/>
</dbReference>
<evidence type="ECO:0000313" key="4">
    <source>
        <dbReference type="Proteomes" id="UP001150062"/>
    </source>
</evidence>
<dbReference type="InterPro" id="IPR027417">
    <property type="entry name" value="P-loop_NTPase"/>
</dbReference>
<keyword evidence="1" id="KW-0547">Nucleotide-binding</keyword>
<dbReference type="InterPro" id="IPR001806">
    <property type="entry name" value="Small_GTPase"/>
</dbReference>
<evidence type="ECO:0000256" key="2">
    <source>
        <dbReference type="ARBA" id="ARBA00023134"/>
    </source>
</evidence>
<dbReference type="SMART" id="SM00176">
    <property type="entry name" value="RAN"/>
    <property type="match status" value="1"/>
</dbReference>
<comment type="caution">
    <text evidence="3">The sequence shown here is derived from an EMBL/GenBank/DDBJ whole genome shotgun (WGS) entry which is preliminary data.</text>
</comment>
<dbReference type="PROSITE" id="PS51420">
    <property type="entry name" value="RHO"/>
    <property type="match status" value="1"/>
</dbReference>
<keyword evidence="2" id="KW-0342">GTP-binding</keyword>
<dbReference type="NCBIfam" id="TIGR00231">
    <property type="entry name" value="small_GTP"/>
    <property type="match status" value="1"/>
</dbReference>
<dbReference type="EMBL" id="JAOAOG010000191">
    <property type="protein sequence ID" value="KAJ6241815.1"/>
    <property type="molecule type" value="Genomic_DNA"/>
</dbReference>
<evidence type="ECO:0000256" key="1">
    <source>
        <dbReference type="ARBA" id="ARBA00022741"/>
    </source>
</evidence>
<dbReference type="SMART" id="SM00174">
    <property type="entry name" value="RHO"/>
    <property type="match status" value="1"/>
</dbReference>
<gene>
    <name evidence="3" type="ORF">M0813_00521</name>
</gene>
<dbReference type="PROSITE" id="PS51419">
    <property type="entry name" value="RAB"/>
    <property type="match status" value="1"/>
</dbReference>
<name>A0ABQ8YB57_9EUKA</name>
<dbReference type="Proteomes" id="UP001150062">
    <property type="component" value="Unassembled WGS sequence"/>
</dbReference>
<sequence>MSSKDSTILAVVGTGGVGKTALTIQFLQNQFITSYDPTIEETYRKQIVVDEQTCLLDILDTAGQEEFSAMRDQYLRKGHGFLFVYSIVTKDSQKTLESYHKQIYKIKDELKIPIVLVGNKADLEGDRKVQIEDGKQLSEKYQCPFFETSAKTGKNVEESFFSLVREVRKIMPKKIATNQKKKKKKKKCIIL</sequence>
<dbReference type="SUPFAM" id="SSF52540">
    <property type="entry name" value="P-loop containing nucleoside triphosphate hydrolases"/>
    <property type="match status" value="1"/>
</dbReference>
<dbReference type="Pfam" id="PF00071">
    <property type="entry name" value="Ras"/>
    <property type="match status" value="1"/>
</dbReference>
<dbReference type="PANTHER" id="PTHR24070">
    <property type="entry name" value="RAS, DI-RAS, AND RHEB FAMILY MEMBERS OF SMALL GTPASE SUPERFAMILY"/>
    <property type="match status" value="1"/>
</dbReference>
<accession>A0ABQ8YB57</accession>